<evidence type="ECO:0000256" key="5">
    <source>
        <dbReference type="ARBA" id="ARBA00023004"/>
    </source>
</evidence>
<evidence type="ECO:0000313" key="10">
    <source>
        <dbReference type="Proteomes" id="UP000046155"/>
    </source>
</evidence>
<dbReference type="GO" id="GO:0046872">
    <property type="term" value="F:metal ion binding"/>
    <property type="evidence" value="ECO:0007669"/>
    <property type="project" value="UniProtKB-KW"/>
</dbReference>
<evidence type="ECO:0000259" key="8">
    <source>
        <dbReference type="Pfam" id="PF03167"/>
    </source>
</evidence>
<dbReference type="AlphaFoldDB" id="A0A0B7ML03"/>
<keyword evidence="4" id="KW-0378">Hydrolase</keyword>
<dbReference type="GO" id="GO:0097506">
    <property type="term" value="F:deaminated base DNA N-glycosylase activity"/>
    <property type="evidence" value="ECO:0007669"/>
    <property type="project" value="UniProtKB-ARBA"/>
</dbReference>
<dbReference type="InterPro" id="IPR051536">
    <property type="entry name" value="UDG_Type-4/5"/>
</dbReference>
<proteinExistence type="predicted"/>
<accession>A0A0B7ML03</accession>
<name>A0A0B7ML03_9FIRM</name>
<dbReference type="SUPFAM" id="SSF52141">
    <property type="entry name" value="Uracil-DNA glycosylase-like"/>
    <property type="match status" value="1"/>
</dbReference>
<keyword evidence="2" id="KW-0479">Metal-binding</keyword>
<keyword evidence="3" id="KW-0227">DNA damage</keyword>
<evidence type="ECO:0000313" key="9">
    <source>
        <dbReference type="EMBL" id="CEO88352.1"/>
    </source>
</evidence>
<keyword evidence="1" id="KW-0004">4Fe-4S</keyword>
<evidence type="ECO:0000256" key="3">
    <source>
        <dbReference type="ARBA" id="ARBA00022763"/>
    </source>
</evidence>
<dbReference type="Pfam" id="PF03167">
    <property type="entry name" value="UDG"/>
    <property type="match status" value="1"/>
</dbReference>
<dbReference type="InterPro" id="IPR005122">
    <property type="entry name" value="Uracil-DNA_glycosylase-like"/>
</dbReference>
<evidence type="ECO:0000256" key="2">
    <source>
        <dbReference type="ARBA" id="ARBA00022723"/>
    </source>
</evidence>
<feature type="domain" description="Uracil-DNA glycosylase-like" evidence="8">
    <location>
        <begin position="3"/>
        <end position="111"/>
    </location>
</feature>
<dbReference type="GO" id="GO:0051539">
    <property type="term" value="F:4 iron, 4 sulfur cluster binding"/>
    <property type="evidence" value="ECO:0007669"/>
    <property type="project" value="UniProtKB-KW"/>
</dbReference>
<dbReference type="Gene3D" id="3.40.470.10">
    <property type="entry name" value="Uracil-DNA glycosylase-like domain"/>
    <property type="match status" value="1"/>
</dbReference>
<dbReference type="Proteomes" id="UP000046155">
    <property type="component" value="Unassembled WGS sequence"/>
</dbReference>
<dbReference type="InterPro" id="IPR036895">
    <property type="entry name" value="Uracil-DNA_glycosylase-like_sf"/>
</dbReference>
<evidence type="ECO:0000256" key="6">
    <source>
        <dbReference type="ARBA" id="ARBA00023014"/>
    </source>
</evidence>
<evidence type="ECO:0000256" key="1">
    <source>
        <dbReference type="ARBA" id="ARBA00022485"/>
    </source>
</evidence>
<sequence>MLLADVGWKREQVFITNAVLCNPRTEQGNNRIPSVDEIRNCSYYLSRTINLVQPEVIVSLGAVALKALSYISPHAIKLKEDVGCCIRWGGRVLIPLYHPGPRARIHRSMPKQRSDFVALAKFVQPDVGIISK</sequence>
<evidence type="ECO:0000256" key="4">
    <source>
        <dbReference type="ARBA" id="ARBA00022801"/>
    </source>
</evidence>
<keyword evidence="5" id="KW-0408">Iron</keyword>
<dbReference type="PANTHER" id="PTHR33693">
    <property type="entry name" value="TYPE-5 URACIL-DNA GLYCOSYLASE"/>
    <property type="match status" value="1"/>
</dbReference>
<keyword evidence="6" id="KW-0411">Iron-sulfur</keyword>
<dbReference type="GO" id="GO:0006281">
    <property type="term" value="P:DNA repair"/>
    <property type="evidence" value="ECO:0007669"/>
    <property type="project" value="UniProtKB-KW"/>
</dbReference>
<protein>
    <submittedName>
        <fullName evidence="9">Uracil-DNA glycosylase</fullName>
    </submittedName>
</protein>
<keyword evidence="7" id="KW-0234">DNA repair</keyword>
<dbReference type="PANTHER" id="PTHR33693:SF1">
    <property type="entry name" value="TYPE-4 URACIL-DNA GLYCOSYLASE"/>
    <property type="match status" value="1"/>
</dbReference>
<keyword evidence="10" id="KW-1185">Reference proteome</keyword>
<organism evidence="9 10">
    <name type="scientific">Syntrophaceticus schinkii</name>
    <dbReference type="NCBI Taxonomy" id="499207"/>
    <lineage>
        <taxon>Bacteria</taxon>
        <taxon>Bacillati</taxon>
        <taxon>Bacillota</taxon>
        <taxon>Clostridia</taxon>
        <taxon>Thermoanaerobacterales</taxon>
        <taxon>Thermoanaerobacterales Family III. Incertae Sedis</taxon>
        <taxon>Syntrophaceticus</taxon>
    </lineage>
</organism>
<gene>
    <name evidence="9" type="ORF">SSCH_1790002</name>
</gene>
<evidence type="ECO:0000256" key="7">
    <source>
        <dbReference type="ARBA" id="ARBA00023204"/>
    </source>
</evidence>
<dbReference type="EMBL" id="CDRZ01000089">
    <property type="protein sequence ID" value="CEO88352.1"/>
    <property type="molecule type" value="Genomic_DNA"/>
</dbReference>
<reference evidence="10" key="1">
    <citation type="submission" date="2015-01" db="EMBL/GenBank/DDBJ databases">
        <authorList>
            <person name="Manzoor Shahid"/>
            <person name="Zubair Saima"/>
        </authorList>
    </citation>
    <scope>NUCLEOTIDE SEQUENCE [LARGE SCALE GENOMIC DNA]</scope>
    <source>
        <strain evidence="10">Sp3</strain>
    </source>
</reference>